<organism evidence="1 2">
    <name type="scientific">Actinomarinicola tropica</name>
    <dbReference type="NCBI Taxonomy" id="2789776"/>
    <lineage>
        <taxon>Bacteria</taxon>
        <taxon>Bacillati</taxon>
        <taxon>Actinomycetota</taxon>
        <taxon>Acidimicrobiia</taxon>
        <taxon>Acidimicrobiales</taxon>
        <taxon>Iamiaceae</taxon>
        <taxon>Actinomarinicola</taxon>
    </lineage>
</organism>
<keyword evidence="2" id="KW-1185">Reference proteome</keyword>
<evidence type="ECO:0000313" key="2">
    <source>
        <dbReference type="Proteomes" id="UP000334019"/>
    </source>
</evidence>
<dbReference type="InterPro" id="IPR003489">
    <property type="entry name" value="RHF/RaiA"/>
</dbReference>
<accession>A0A5Q2RLJ2</accession>
<evidence type="ECO:0000313" key="1">
    <source>
        <dbReference type="EMBL" id="QGG95792.1"/>
    </source>
</evidence>
<dbReference type="Proteomes" id="UP000334019">
    <property type="component" value="Chromosome"/>
</dbReference>
<dbReference type="Pfam" id="PF02482">
    <property type="entry name" value="Ribosomal_S30AE"/>
    <property type="match status" value="1"/>
</dbReference>
<dbReference type="RefSeq" id="WP_153759898.1">
    <property type="nucleotide sequence ID" value="NZ_CP045851.1"/>
</dbReference>
<protein>
    <submittedName>
        <fullName evidence="1">Ribosome-associated translation inhibitor RaiA</fullName>
    </submittedName>
</protein>
<dbReference type="KEGG" id="atq:GH723_12175"/>
<dbReference type="AlphaFoldDB" id="A0A5Q2RLJ2"/>
<proteinExistence type="predicted"/>
<dbReference type="Gene3D" id="3.30.160.100">
    <property type="entry name" value="Ribosome hibernation promotion factor-like"/>
    <property type="match status" value="1"/>
</dbReference>
<name>A0A5Q2RLJ2_9ACTN</name>
<dbReference type="InterPro" id="IPR036567">
    <property type="entry name" value="RHF-like"/>
</dbReference>
<dbReference type="SUPFAM" id="SSF69754">
    <property type="entry name" value="Ribosome binding protein Y (YfiA homologue)"/>
    <property type="match status" value="1"/>
</dbReference>
<sequence>MVQITLSVQHSDMPLGLDDAVAATIGRLDRFDPRLVHADVHLSVEHNPRISDRVGCEVVLSGGGELVVARASGPDVPAAVARTVLKLERRLERLRTERERRRRHHVATG</sequence>
<reference evidence="1 2" key="1">
    <citation type="submission" date="2019-11" db="EMBL/GenBank/DDBJ databases">
        <authorList>
            <person name="He Y."/>
        </authorList>
    </citation>
    <scope>NUCLEOTIDE SEQUENCE [LARGE SCALE GENOMIC DNA]</scope>
    <source>
        <strain evidence="1 2">SCSIO 58843</strain>
    </source>
</reference>
<gene>
    <name evidence="1" type="primary">raiA</name>
    <name evidence="1" type="ORF">GH723_12175</name>
</gene>
<dbReference type="NCBIfam" id="TIGR00741">
    <property type="entry name" value="yfiA"/>
    <property type="match status" value="1"/>
</dbReference>
<dbReference type="EMBL" id="CP045851">
    <property type="protein sequence ID" value="QGG95792.1"/>
    <property type="molecule type" value="Genomic_DNA"/>
</dbReference>